<keyword evidence="1 4" id="KW-0479">Metal-binding</keyword>
<dbReference type="Gene3D" id="2.10.110.10">
    <property type="entry name" value="Cysteine Rich Protein"/>
    <property type="match status" value="2"/>
</dbReference>
<protein>
    <recommendedName>
        <fullName evidence="5">LIM zinc-binding domain-containing protein</fullName>
    </recommendedName>
</protein>
<dbReference type="SMART" id="SM00132">
    <property type="entry name" value="LIM"/>
    <property type="match status" value="2"/>
</dbReference>
<dbReference type="STRING" id="74557.A0A1V9ZRX4"/>
<sequence length="417" mass="48272">MQSLYVTPDCTACSKPVYYNDLQVRSKSEHIYHKYCFKCEQCACQLTLKTFAYHGDKLLCHTHYMAHFQMMNSYGGEGKFKKQKDDIVTIKHVEKEIEPEPVTWPEPMKCTPIDDRPLKICHIHQSYANNPFIIYDQRLRRGESSTDSESSYGSYEKRKPIAFKVKSSPSCESCNEPVHLYDAKMQLEGKVFHHGCFKCSHCSTQLTLKEFTYAGETLLCKWHYTQQFMFANTYAGADHLSIVIIIKWDFKCFSLNTKLVRDMAHGRPIEGLECLATMDDITMDNYVEYQTFPSMTWHPSKFCAEVTQQLLDSQFPAYMKGVQGPSFSPFLYLNDDLEPDCKAELRRLLAKGPPIYLEDKYGYPLPDNGDTHLVNVWFAHSNEERSAQLTGALVDEERETLWTNLKQLLVAMEEDEE</sequence>
<dbReference type="SUPFAM" id="SSF57716">
    <property type="entry name" value="Glucocorticoid receptor-like (DNA-binding domain)"/>
    <property type="match status" value="1"/>
</dbReference>
<dbReference type="GO" id="GO:0046872">
    <property type="term" value="F:metal ion binding"/>
    <property type="evidence" value="ECO:0007669"/>
    <property type="project" value="UniProtKB-KW"/>
</dbReference>
<comment type="caution">
    <text evidence="6">The sequence shown here is derived from an EMBL/GenBank/DDBJ whole genome shotgun (WGS) entry which is preliminary data.</text>
</comment>
<name>A0A1V9ZRX4_9STRA</name>
<feature type="domain" description="LIM zinc-binding" evidence="5">
    <location>
        <begin position="8"/>
        <end position="70"/>
    </location>
</feature>
<proteinExistence type="predicted"/>
<dbReference type="PROSITE" id="PS00478">
    <property type="entry name" value="LIM_DOMAIN_1"/>
    <property type="match status" value="2"/>
</dbReference>
<evidence type="ECO:0000313" key="6">
    <source>
        <dbReference type="EMBL" id="OQS00747.1"/>
    </source>
</evidence>
<reference evidence="6 7" key="1">
    <citation type="journal article" date="2014" name="Genome Biol. Evol.">
        <title>The secreted proteins of Achlya hypogyna and Thraustotheca clavata identify the ancestral oomycete secretome and reveal gene acquisitions by horizontal gene transfer.</title>
        <authorList>
            <person name="Misner I."/>
            <person name="Blouin N."/>
            <person name="Leonard G."/>
            <person name="Richards T.A."/>
            <person name="Lane C.E."/>
        </authorList>
    </citation>
    <scope>NUCLEOTIDE SEQUENCE [LARGE SCALE GENOMIC DNA]</scope>
    <source>
        <strain evidence="6 7">ATCC 34112</strain>
    </source>
</reference>
<dbReference type="Proteomes" id="UP000243217">
    <property type="component" value="Unassembled WGS sequence"/>
</dbReference>
<dbReference type="PROSITE" id="PS50023">
    <property type="entry name" value="LIM_DOMAIN_2"/>
    <property type="match status" value="2"/>
</dbReference>
<dbReference type="PANTHER" id="PTHR24206">
    <property type="entry name" value="OS06G0237300 PROTEIN"/>
    <property type="match status" value="1"/>
</dbReference>
<evidence type="ECO:0000256" key="1">
    <source>
        <dbReference type="ARBA" id="ARBA00022723"/>
    </source>
</evidence>
<keyword evidence="7" id="KW-1185">Reference proteome</keyword>
<evidence type="ECO:0000256" key="3">
    <source>
        <dbReference type="ARBA" id="ARBA00023038"/>
    </source>
</evidence>
<evidence type="ECO:0000256" key="2">
    <source>
        <dbReference type="ARBA" id="ARBA00022833"/>
    </source>
</evidence>
<dbReference type="InterPro" id="IPR001781">
    <property type="entry name" value="Znf_LIM"/>
</dbReference>
<accession>A0A1V9ZRX4</accession>
<organism evidence="6 7">
    <name type="scientific">Thraustotheca clavata</name>
    <dbReference type="NCBI Taxonomy" id="74557"/>
    <lineage>
        <taxon>Eukaryota</taxon>
        <taxon>Sar</taxon>
        <taxon>Stramenopiles</taxon>
        <taxon>Oomycota</taxon>
        <taxon>Saprolegniomycetes</taxon>
        <taxon>Saprolegniales</taxon>
        <taxon>Achlyaceae</taxon>
        <taxon>Thraustotheca</taxon>
    </lineage>
</organism>
<keyword evidence="3 4" id="KW-0440">LIM domain</keyword>
<dbReference type="Pfam" id="PF00412">
    <property type="entry name" value="LIM"/>
    <property type="match status" value="2"/>
</dbReference>
<dbReference type="AlphaFoldDB" id="A0A1V9ZRX4"/>
<keyword evidence="2 4" id="KW-0862">Zinc</keyword>
<evidence type="ECO:0000256" key="4">
    <source>
        <dbReference type="PROSITE-ProRule" id="PRU00125"/>
    </source>
</evidence>
<evidence type="ECO:0000259" key="5">
    <source>
        <dbReference type="PROSITE" id="PS50023"/>
    </source>
</evidence>
<evidence type="ECO:0000313" key="7">
    <source>
        <dbReference type="Proteomes" id="UP000243217"/>
    </source>
</evidence>
<dbReference type="OrthoDB" id="341976at2759"/>
<dbReference type="EMBL" id="JNBS01001688">
    <property type="protein sequence ID" value="OQS00747.1"/>
    <property type="molecule type" value="Genomic_DNA"/>
</dbReference>
<feature type="domain" description="LIM zinc-binding" evidence="5">
    <location>
        <begin position="169"/>
        <end position="230"/>
    </location>
</feature>
<gene>
    <name evidence="6" type="ORF">THRCLA_05869</name>
</gene>